<evidence type="ECO:0000313" key="4">
    <source>
        <dbReference type="Proteomes" id="UP000000437"/>
    </source>
</evidence>
<dbReference type="GO" id="GO:0005886">
    <property type="term" value="C:plasma membrane"/>
    <property type="evidence" value="ECO:0000318"/>
    <property type="project" value="GO_Central"/>
</dbReference>
<dbReference type="AlphaFoldDB" id="A0A8M9QN24"/>
<reference evidence="5" key="1">
    <citation type="submission" date="2025-08" db="UniProtKB">
        <authorList>
            <consortium name="RefSeq"/>
        </authorList>
    </citation>
    <scope>IDENTIFICATION</scope>
    <source>
        <strain evidence="5">Tuebingen</strain>
        <tissue evidence="5">Fibroblasts and whole tissue</tissue>
    </source>
</reference>
<feature type="domain" description="G protein-regulated inducer of neurite outgrowth C-terminal" evidence="3">
    <location>
        <begin position="425"/>
        <end position="527"/>
    </location>
</feature>
<dbReference type="InterPro" id="IPR026646">
    <property type="entry name" value="GPRIN2-like/GPRIN3"/>
</dbReference>
<dbReference type="PANTHER" id="PTHR15718:SF5">
    <property type="entry name" value="G PROTEIN-REGULATED INDUCER OF NEURITE OUTGROWTH 2"/>
    <property type="match status" value="1"/>
</dbReference>
<evidence type="ECO:0000259" key="3">
    <source>
        <dbReference type="Pfam" id="PF15235"/>
    </source>
</evidence>
<dbReference type="InterPro" id="IPR032745">
    <property type="entry name" value="GRIN_C"/>
</dbReference>
<dbReference type="Pfam" id="PF15235">
    <property type="entry name" value="GRIN_C"/>
    <property type="match status" value="1"/>
</dbReference>
<protein>
    <submittedName>
        <fullName evidence="5">Uncharacterized protein isoform X1</fullName>
    </submittedName>
</protein>
<evidence type="ECO:0000256" key="2">
    <source>
        <dbReference type="SAM" id="MobiDB-lite"/>
    </source>
</evidence>
<dbReference type="OrthoDB" id="10049175at2759"/>
<keyword evidence="4" id="KW-1185">Reference proteome</keyword>
<dbReference type="KEGG" id="dre:798089"/>
<dbReference type="GeneID" id="798089"/>
<accession>A0A8M9QN24</accession>
<feature type="region of interest" description="Disordered" evidence="2">
    <location>
        <begin position="50"/>
        <end position="74"/>
    </location>
</feature>
<name>A0A8M9QN24_DANRE</name>
<evidence type="ECO:0000313" key="5">
    <source>
        <dbReference type="RefSeq" id="XP_021336065.2"/>
    </source>
</evidence>
<proteinExistence type="predicted"/>
<evidence type="ECO:0000256" key="1">
    <source>
        <dbReference type="ARBA" id="ARBA00002358"/>
    </source>
</evidence>
<sequence>MDFLSERERVVCNQMTTTDNPAIHPLCPVHLERSERARVQERKEVKEAGAVWAEGKETRGGSGRNFTMEEEQRPTSEIYLPSISLGSVDAETVDDHELPIISLSKSSTEMVSGPPQRTELAWYRQNLRKSVSSAACTQRPVSLGGPATGVFEHEQGSICSGNSTPETVIWHGGTAGSWSVMEDSPRRTPTQDLFLGQNQVHSGVKCVPHSPSTNRDLRIKGLVCKEGCCRFCGPAENLTGCSCCRVACQMSSSGLNNSYTPQGVNTEDHVQSNCESHHLTACHRSTCSGHMMNTACLRNPCSVIPCPGHFISRPPCTGSPCAGQRSLLHSGLLGFPPLVSSVSETRLDSRSTVHCCGSELRGQNSSCLRLDRKGQTTLNRTVKDATTMTSDHQLKDAGVQTISNSLVSSLSHVFPEISLRADPTSEAHLTTEHMCHRTPVKEVEWDAEGMTWEVYGAAVDPEELGLAIQKHLELQIKETAAAAAAAAQTEDSTDNISNLALQSRPRKKSEGIIRTLRSSACCSNPSTVGD</sequence>
<dbReference type="GO" id="GO:0031175">
    <property type="term" value="P:neuron projection development"/>
    <property type="evidence" value="ECO:0000318"/>
    <property type="project" value="GO_Central"/>
</dbReference>
<gene>
    <name evidence="5" type="primary">LOC798089</name>
</gene>
<dbReference type="RefSeq" id="XP_021336065.2">
    <property type="nucleotide sequence ID" value="XM_021480390.2"/>
</dbReference>
<organism evidence="4 5">
    <name type="scientific">Danio rerio</name>
    <name type="common">Zebrafish</name>
    <name type="synonym">Brachydanio rerio</name>
    <dbReference type="NCBI Taxonomy" id="7955"/>
    <lineage>
        <taxon>Eukaryota</taxon>
        <taxon>Metazoa</taxon>
        <taxon>Chordata</taxon>
        <taxon>Craniata</taxon>
        <taxon>Vertebrata</taxon>
        <taxon>Euteleostomi</taxon>
        <taxon>Actinopterygii</taxon>
        <taxon>Neopterygii</taxon>
        <taxon>Teleostei</taxon>
        <taxon>Ostariophysi</taxon>
        <taxon>Cypriniformes</taxon>
        <taxon>Danionidae</taxon>
        <taxon>Danioninae</taxon>
        <taxon>Danio</taxon>
    </lineage>
</organism>
<comment type="function">
    <text evidence="1">May be involved in neurite outgrowth.</text>
</comment>
<dbReference type="PANTHER" id="PTHR15718">
    <property type="entry name" value="G PROTEIN-REGULATED INDUCER OF NEURITE OUTGROWTH C-TERMINAL DOMAIN-CONTAINING PROTEIN"/>
    <property type="match status" value="1"/>
</dbReference>
<dbReference type="Proteomes" id="UP000000437">
    <property type="component" value="Chromosome 12"/>
</dbReference>